<dbReference type="Gene3D" id="3.40.50.1820">
    <property type="entry name" value="alpha/beta hydrolase"/>
    <property type="match status" value="1"/>
</dbReference>
<dbReference type="GO" id="GO:0016052">
    <property type="term" value="P:carbohydrate catabolic process"/>
    <property type="evidence" value="ECO:0007669"/>
    <property type="project" value="TreeGrafter"/>
</dbReference>
<evidence type="ECO:0000256" key="3">
    <source>
        <dbReference type="ARBA" id="ARBA00013095"/>
    </source>
</evidence>
<dbReference type="SUPFAM" id="SSF53474">
    <property type="entry name" value="alpha/beta-Hydrolases"/>
    <property type="match status" value="1"/>
</dbReference>
<dbReference type="PANTHER" id="PTHR48250">
    <property type="entry name" value="CUTINASE 2-RELATED"/>
    <property type="match status" value="1"/>
</dbReference>
<feature type="active site" description="Proton donor/acceptor" evidence="10">
    <location>
        <position position="193"/>
    </location>
</feature>
<keyword evidence="14" id="KW-1185">Reference proteome</keyword>
<dbReference type="PROSITE" id="PS00155">
    <property type="entry name" value="CUTINASE_1"/>
    <property type="match status" value="1"/>
</dbReference>
<keyword evidence="6 12" id="KW-0732">Signal</keyword>
<evidence type="ECO:0000256" key="2">
    <source>
        <dbReference type="ARBA" id="ARBA00007534"/>
    </source>
</evidence>
<dbReference type="AlphaFoldDB" id="A0A4Q4T688"/>
<proteinExistence type="inferred from homology"/>
<feature type="active site" evidence="10">
    <location>
        <position position="180"/>
    </location>
</feature>
<gene>
    <name evidence="13" type="ORF">DL764_007055</name>
</gene>
<evidence type="ECO:0000256" key="6">
    <source>
        <dbReference type="ARBA" id="ARBA00022729"/>
    </source>
</evidence>
<dbReference type="GO" id="GO:0005576">
    <property type="term" value="C:extracellular region"/>
    <property type="evidence" value="ECO:0007669"/>
    <property type="project" value="UniProtKB-SubCell"/>
</dbReference>
<keyword evidence="4 12" id="KW-0719">Serine esterase</keyword>
<evidence type="ECO:0000256" key="7">
    <source>
        <dbReference type="ARBA" id="ARBA00022801"/>
    </source>
</evidence>
<dbReference type="InterPro" id="IPR043580">
    <property type="entry name" value="CUTINASE_1"/>
</dbReference>
<dbReference type="OrthoDB" id="2975078at2759"/>
<comment type="function">
    <text evidence="12">Catalyzes the hydrolysis of complex carboxylic polyesters found in the cell wall of plants. Degrades cutin, a macromolecule that forms the structure of the plant cuticle.</text>
</comment>
<comment type="subcellular location">
    <subcellularLocation>
        <location evidence="1 12">Secreted</location>
    </subcellularLocation>
</comment>
<feature type="signal peptide" evidence="12">
    <location>
        <begin position="1"/>
        <end position="18"/>
    </location>
</feature>
<evidence type="ECO:0000313" key="14">
    <source>
        <dbReference type="Proteomes" id="UP000293360"/>
    </source>
</evidence>
<keyword evidence="7 12" id="KW-0378">Hydrolase</keyword>
<dbReference type="STRING" id="155417.A0A4Q4T688"/>
<evidence type="ECO:0000256" key="8">
    <source>
        <dbReference type="ARBA" id="ARBA00023157"/>
    </source>
</evidence>
<feature type="chain" id="PRO_5020887903" description="Cutinase" evidence="12">
    <location>
        <begin position="19"/>
        <end position="213"/>
    </location>
</feature>
<dbReference type="EC" id="3.1.1.74" evidence="3 12"/>
<evidence type="ECO:0000256" key="5">
    <source>
        <dbReference type="ARBA" id="ARBA00022525"/>
    </source>
</evidence>
<reference evidence="13 14" key="1">
    <citation type="submission" date="2018-06" db="EMBL/GenBank/DDBJ databases">
        <title>Complete Genomes of Monosporascus.</title>
        <authorList>
            <person name="Robinson A.J."/>
            <person name="Natvig D.O."/>
        </authorList>
    </citation>
    <scope>NUCLEOTIDE SEQUENCE [LARGE SCALE GENOMIC DNA]</scope>
    <source>
        <strain evidence="13 14">CBS 110550</strain>
    </source>
</reference>
<comment type="caution">
    <text evidence="13">The sequence shown here is derived from an EMBL/GenBank/DDBJ whole genome shotgun (WGS) entry which is preliminary data.</text>
</comment>
<comment type="catalytic activity">
    <reaction evidence="9 12">
        <text>cutin + H2O = cutin monomers.</text>
        <dbReference type="EC" id="3.1.1.74"/>
    </reaction>
</comment>
<keyword evidence="8 11" id="KW-1015">Disulfide bond</keyword>
<dbReference type="SMART" id="SM01110">
    <property type="entry name" value="Cutinase"/>
    <property type="match status" value="1"/>
</dbReference>
<evidence type="ECO:0000256" key="11">
    <source>
        <dbReference type="PIRSR" id="PIRSR611150-2"/>
    </source>
</evidence>
<evidence type="ECO:0000256" key="4">
    <source>
        <dbReference type="ARBA" id="ARBA00022487"/>
    </source>
</evidence>
<evidence type="ECO:0000313" key="13">
    <source>
        <dbReference type="EMBL" id="RYO98548.1"/>
    </source>
</evidence>
<evidence type="ECO:0000256" key="1">
    <source>
        <dbReference type="ARBA" id="ARBA00004613"/>
    </source>
</evidence>
<comment type="similarity">
    <text evidence="2 12">Belongs to the cutinase family.</text>
</comment>
<dbReference type="PANTHER" id="PTHR48250:SF1">
    <property type="entry name" value="CUTINASE"/>
    <property type="match status" value="1"/>
</dbReference>
<evidence type="ECO:0000256" key="10">
    <source>
        <dbReference type="PIRSR" id="PIRSR611150-1"/>
    </source>
</evidence>
<dbReference type="Proteomes" id="UP000293360">
    <property type="component" value="Unassembled WGS sequence"/>
</dbReference>
<dbReference type="Pfam" id="PF01083">
    <property type="entry name" value="Cutinase"/>
    <property type="match status" value="1"/>
</dbReference>
<dbReference type="GO" id="GO:0050525">
    <property type="term" value="F:cutinase activity"/>
    <property type="evidence" value="ECO:0007669"/>
    <property type="project" value="UniProtKB-UniRule"/>
</dbReference>
<evidence type="ECO:0000256" key="12">
    <source>
        <dbReference type="RuleBase" id="RU361263"/>
    </source>
</evidence>
<name>A0A4Q4T688_9PEZI</name>
<evidence type="ECO:0000256" key="9">
    <source>
        <dbReference type="ARBA" id="ARBA00034045"/>
    </source>
</evidence>
<keyword evidence="5 12" id="KW-0964">Secreted</keyword>
<dbReference type="PROSITE" id="PS00931">
    <property type="entry name" value="CUTINASE_2"/>
    <property type="match status" value="1"/>
</dbReference>
<organism evidence="13 14">
    <name type="scientific">Monosporascus ibericus</name>
    <dbReference type="NCBI Taxonomy" id="155417"/>
    <lineage>
        <taxon>Eukaryota</taxon>
        <taxon>Fungi</taxon>
        <taxon>Dikarya</taxon>
        <taxon>Ascomycota</taxon>
        <taxon>Pezizomycotina</taxon>
        <taxon>Sordariomycetes</taxon>
        <taxon>Xylariomycetidae</taxon>
        <taxon>Xylariales</taxon>
        <taxon>Xylariales incertae sedis</taxon>
        <taxon>Monosporascus</taxon>
    </lineage>
</organism>
<dbReference type="InterPro" id="IPR011150">
    <property type="entry name" value="Cutinase_monf"/>
</dbReference>
<dbReference type="InterPro" id="IPR029058">
    <property type="entry name" value="AB_hydrolase_fold"/>
</dbReference>
<protein>
    <recommendedName>
        <fullName evidence="3 12">Cutinase</fullName>
        <ecNumber evidence="3 12">3.1.1.74</ecNumber>
    </recommendedName>
</protein>
<feature type="disulfide bond" evidence="11">
    <location>
        <begin position="176"/>
        <end position="183"/>
    </location>
</feature>
<dbReference type="InterPro" id="IPR000675">
    <property type="entry name" value="Cutinase/axe"/>
</dbReference>
<dbReference type="PRINTS" id="PR00129">
    <property type="entry name" value="CUTINASE"/>
</dbReference>
<feature type="active site" description="Nucleophile" evidence="10">
    <location>
        <position position="131"/>
    </location>
</feature>
<dbReference type="InterPro" id="IPR043579">
    <property type="entry name" value="CUTINASE_2"/>
</dbReference>
<dbReference type="EMBL" id="QJNU01000455">
    <property type="protein sequence ID" value="RYO98548.1"/>
    <property type="molecule type" value="Genomic_DNA"/>
</dbReference>
<accession>A0A4Q4T688</accession>
<feature type="disulfide bond" evidence="11">
    <location>
        <begin position="47"/>
        <end position="120"/>
    </location>
</feature>
<sequence length="213" mass="21993">MRLFDLLPLLALFGNSLAFPTGVSSDIESRQFGLGSSTRNDLNDGKCGSVVVIFARGTTELGNVGSVAGPPFFTALEKKVPDLVVQGVDYTASIGGIIQLGDRAGSAKMAELVKKAVDQCPDSAIVMSGYSQGAMLVHNAAKQLGDVSSKVTASVTFGDPFQRQDVAGVENQKVFCNVGDGVCLGTFVITPAHLTYGSDANAAADFVAQAVGL</sequence>